<dbReference type="Proteomes" id="UP000184144">
    <property type="component" value="Unassembled WGS sequence"/>
</dbReference>
<dbReference type="Gene3D" id="2.60.40.4070">
    <property type="match status" value="1"/>
</dbReference>
<evidence type="ECO:0000256" key="5">
    <source>
        <dbReference type="RuleBase" id="RU362076"/>
    </source>
</evidence>
<dbReference type="Pfam" id="PF03963">
    <property type="entry name" value="FlgD"/>
    <property type="match status" value="1"/>
</dbReference>
<evidence type="ECO:0000256" key="4">
    <source>
        <dbReference type="ARBA" id="ARBA00024746"/>
    </source>
</evidence>
<evidence type="ECO:0000313" key="7">
    <source>
        <dbReference type="EMBL" id="SHF33279.1"/>
    </source>
</evidence>
<evidence type="ECO:0000256" key="2">
    <source>
        <dbReference type="ARBA" id="ARBA00016013"/>
    </source>
</evidence>
<sequence length="216" mass="23080">MDAITPTSTTTQTQTASTASSSVISSDFETFLVMLTAQMENQDPLNPLDSQDFATQLATFSGVEQQVKTNDLLGALTSQLLVSSMGDMASWVGMEARIAVPAHFSGAPIEIVANPPNFAERAVLVVRDESGTEVQRIEVPVSDEPMDWAGVADNGQPFAQGTYSFEIEAYSNDALIDTHTPDVFARVSEIRTIDQTAVVVLEGGTIYPATSVTGLR</sequence>
<dbReference type="STRING" id="1486859.SAMN05444273_105168"/>
<accession>A0A1M5ASR3</accession>
<dbReference type="InterPro" id="IPR025965">
    <property type="entry name" value="FlgD/Vpr_Ig-like"/>
</dbReference>
<dbReference type="InterPro" id="IPR005648">
    <property type="entry name" value="FlgD"/>
</dbReference>
<dbReference type="EMBL" id="FQUV01000005">
    <property type="protein sequence ID" value="SHF33279.1"/>
    <property type="molecule type" value="Genomic_DNA"/>
</dbReference>
<dbReference type="RefSeq" id="WP_073143965.1">
    <property type="nucleotide sequence ID" value="NZ_FQUV01000005.1"/>
</dbReference>
<keyword evidence="7" id="KW-0966">Cell projection</keyword>
<evidence type="ECO:0000313" key="8">
    <source>
        <dbReference type="Proteomes" id="UP000184144"/>
    </source>
</evidence>
<comment type="function">
    <text evidence="4 5">Required for flagellar hook formation. May act as a scaffolding protein.</text>
</comment>
<evidence type="ECO:0000256" key="3">
    <source>
        <dbReference type="ARBA" id="ARBA00022795"/>
    </source>
</evidence>
<keyword evidence="3 5" id="KW-1005">Bacterial flagellum biogenesis</keyword>
<organism evidence="7 8">
    <name type="scientific">Litoreibacter ascidiaceicola</name>
    <dbReference type="NCBI Taxonomy" id="1486859"/>
    <lineage>
        <taxon>Bacteria</taxon>
        <taxon>Pseudomonadati</taxon>
        <taxon>Pseudomonadota</taxon>
        <taxon>Alphaproteobacteria</taxon>
        <taxon>Rhodobacterales</taxon>
        <taxon>Roseobacteraceae</taxon>
        <taxon>Litoreibacter</taxon>
    </lineage>
</organism>
<protein>
    <recommendedName>
        <fullName evidence="2 5">Basal-body rod modification protein FlgD</fullName>
    </recommendedName>
</protein>
<evidence type="ECO:0000259" key="6">
    <source>
        <dbReference type="Pfam" id="PF13860"/>
    </source>
</evidence>
<keyword evidence="8" id="KW-1185">Reference proteome</keyword>
<gene>
    <name evidence="7" type="ORF">SAMN05444273_105168</name>
</gene>
<name>A0A1M5ASR3_9RHOB</name>
<proteinExistence type="inferred from homology"/>
<evidence type="ECO:0000256" key="1">
    <source>
        <dbReference type="ARBA" id="ARBA00010577"/>
    </source>
</evidence>
<dbReference type="AlphaFoldDB" id="A0A1M5ASR3"/>
<comment type="similarity">
    <text evidence="1 5">Belongs to the FlgD family.</text>
</comment>
<keyword evidence="7" id="KW-0282">Flagellum</keyword>
<keyword evidence="7" id="KW-0969">Cilium</keyword>
<dbReference type="OrthoDB" id="9785233at2"/>
<reference evidence="8" key="1">
    <citation type="submission" date="2016-11" db="EMBL/GenBank/DDBJ databases">
        <authorList>
            <person name="Varghese N."/>
            <person name="Submissions S."/>
        </authorList>
    </citation>
    <scope>NUCLEOTIDE SEQUENCE [LARGE SCALE GENOMIC DNA]</scope>
    <source>
        <strain evidence="8">DSM 100566</strain>
    </source>
</reference>
<dbReference type="Pfam" id="PF13860">
    <property type="entry name" value="FlgD_ig"/>
    <property type="match status" value="1"/>
</dbReference>
<dbReference type="NCBIfam" id="NF009453">
    <property type="entry name" value="PRK12813.1"/>
    <property type="match status" value="1"/>
</dbReference>
<feature type="domain" description="FlgD/Vpr Ig-like" evidence="6">
    <location>
        <begin position="105"/>
        <end position="172"/>
    </location>
</feature>
<dbReference type="GO" id="GO:0044781">
    <property type="term" value="P:bacterial-type flagellum organization"/>
    <property type="evidence" value="ECO:0007669"/>
    <property type="project" value="UniProtKB-UniRule"/>
</dbReference>